<organism evidence="2 3">
    <name type="scientific">Ancylostoma ceylanicum</name>
    <dbReference type="NCBI Taxonomy" id="53326"/>
    <lineage>
        <taxon>Eukaryota</taxon>
        <taxon>Metazoa</taxon>
        <taxon>Ecdysozoa</taxon>
        <taxon>Nematoda</taxon>
        <taxon>Chromadorea</taxon>
        <taxon>Rhabditida</taxon>
        <taxon>Rhabditina</taxon>
        <taxon>Rhabditomorpha</taxon>
        <taxon>Strongyloidea</taxon>
        <taxon>Ancylostomatidae</taxon>
        <taxon>Ancylostomatinae</taxon>
        <taxon>Ancylostoma</taxon>
    </lineage>
</organism>
<keyword evidence="3" id="KW-1185">Reference proteome</keyword>
<reference evidence="3" key="1">
    <citation type="journal article" date="2015" name="Nat. Genet.">
        <title>The genome and transcriptome of the zoonotic hookworm Ancylostoma ceylanicum identify infection-specific gene families.</title>
        <authorList>
            <person name="Schwarz E.M."/>
            <person name="Hu Y."/>
            <person name="Antoshechkin I."/>
            <person name="Miller M.M."/>
            <person name="Sternberg P.W."/>
            <person name="Aroian R.V."/>
        </authorList>
    </citation>
    <scope>NUCLEOTIDE SEQUENCE</scope>
    <source>
        <strain evidence="3">HY135</strain>
    </source>
</reference>
<accession>A0A016WLI0</accession>
<evidence type="ECO:0000256" key="1">
    <source>
        <dbReference type="SAM" id="Phobius"/>
    </source>
</evidence>
<keyword evidence="1" id="KW-0472">Membrane</keyword>
<dbReference type="OrthoDB" id="5867472at2759"/>
<feature type="transmembrane region" description="Helical" evidence="1">
    <location>
        <begin position="63"/>
        <end position="80"/>
    </location>
</feature>
<proteinExistence type="predicted"/>
<protein>
    <submittedName>
        <fullName evidence="2">Uncharacterized protein</fullName>
    </submittedName>
</protein>
<sequence>MVVQCVLSVRDTRRATYRSLKDFVKKSDHRLGGLPVVRFTFCGVLSLTALVQRWSFKRITYPAHLISLNLAFTAASLIFYC</sequence>
<dbReference type="EMBL" id="JARK01000237">
    <property type="protein sequence ID" value="EYC39888.1"/>
    <property type="molecule type" value="Genomic_DNA"/>
</dbReference>
<dbReference type="AlphaFoldDB" id="A0A016WLI0"/>
<name>A0A016WLI0_9BILA</name>
<feature type="transmembrane region" description="Helical" evidence="1">
    <location>
        <begin position="31"/>
        <end position="51"/>
    </location>
</feature>
<keyword evidence="1" id="KW-0812">Transmembrane</keyword>
<keyword evidence="1" id="KW-1133">Transmembrane helix</keyword>
<gene>
    <name evidence="2" type="primary">Acey_s0637.g952</name>
    <name evidence="2" type="ORF">Y032_0637g952</name>
</gene>
<evidence type="ECO:0000313" key="3">
    <source>
        <dbReference type="Proteomes" id="UP000024635"/>
    </source>
</evidence>
<comment type="caution">
    <text evidence="2">The sequence shown here is derived from an EMBL/GenBank/DDBJ whole genome shotgun (WGS) entry which is preliminary data.</text>
</comment>
<dbReference type="Proteomes" id="UP000024635">
    <property type="component" value="Unassembled WGS sequence"/>
</dbReference>
<evidence type="ECO:0000313" key="2">
    <source>
        <dbReference type="EMBL" id="EYC39888.1"/>
    </source>
</evidence>